<sequence>MFTIANQKQQVILSGTLPSDVMATYVQDKAQNSDAIYTIHTTVAALSDLKTLPEILAANQFVGDIYRGLPGIYGLSNNATLVSSKSSPIATGVKFSITSVRFNNPLGTSATRPTPNIQFLLYGTSSSGYHIDHILSTGPNAQLTASGVTLSVTPALNQTSQYTLTVDNRAEATMLPFTAPPTFFQPGSSAKVTIWEGTNSVAQGTMTLPANKGDLYFDCDFLNEEIAADIYITVPANPTTAPEIWKTDIDGIADKLVEEFSAAEDKGIDWNDNVPHAIRRKYPTAESYSVTLGLPDAESVKEGAYFSIVSRFVSNLPTNTRSRLLVLNNAYMKQFSIADI</sequence>
<proteinExistence type="predicted"/>
<accession>A0AAW0DJV8</accession>
<organism evidence="1 2">
    <name type="scientific">Paramarasmius palmivorus</name>
    <dbReference type="NCBI Taxonomy" id="297713"/>
    <lineage>
        <taxon>Eukaryota</taxon>
        <taxon>Fungi</taxon>
        <taxon>Dikarya</taxon>
        <taxon>Basidiomycota</taxon>
        <taxon>Agaricomycotina</taxon>
        <taxon>Agaricomycetes</taxon>
        <taxon>Agaricomycetidae</taxon>
        <taxon>Agaricales</taxon>
        <taxon>Marasmiineae</taxon>
        <taxon>Marasmiaceae</taxon>
        <taxon>Paramarasmius</taxon>
    </lineage>
</organism>
<dbReference type="AlphaFoldDB" id="A0AAW0DJV8"/>
<evidence type="ECO:0000313" key="1">
    <source>
        <dbReference type="EMBL" id="KAK7051049.1"/>
    </source>
</evidence>
<gene>
    <name evidence="1" type="ORF">VNI00_005161</name>
</gene>
<dbReference type="EMBL" id="JAYKXP010000014">
    <property type="protein sequence ID" value="KAK7051049.1"/>
    <property type="molecule type" value="Genomic_DNA"/>
</dbReference>
<comment type="caution">
    <text evidence="1">The sequence shown here is derived from an EMBL/GenBank/DDBJ whole genome shotgun (WGS) entry which is preliminary data.</text>
</comment>
<keyword evidence="2" id="KW-1185">Reference proteome</keyword>
<reference evidence="1 2" key="1">
    <citation type="submission" date="2024-01" db="EMBL/GenBank/DDBJ databases">
        <title>A draft genome for a cacao thread blight-causing isolate of Paramarasmius palmivorus.</title>
        <authorList>
            <person name="Baruah I.K."/>
            <person name="Bukari Y."/>
            <person name="Amoako-Attah I."/>
            <person name="Meinhardt L.W."/>
            <person name="Bailey B.A."/>
            <person name="Cohen S.P."/>
        </authorList>
    </citation>
    <scope>NUCLEOTIDE SEQUENCE [LARGE SCALE GENOMIC DNA]</scope>
    <source>
        <strain evidence="1 2">GH-12</strain>
    </source>
</reference>
<dbReference type="Proteomes" id="UP001383192">
    <property type="component" value="Unassembled WGS sequence"/>
</dbReference>
<evidence type="ECO:0000313" key="2">
    <source>
        <dbReference type="Proteomes" id="UP001383192"/>
    </source>
</evidence>
<name>A0AAW0DJV8_9AGAR</name>
<protein>
    <submittedName>
        <fullName evidence="1">Uncharacterized protein</fullName>
    </submittedName>
</protein>